<dbReference type="InterPro" id="IPR019866">
    <property type="entry name" value="Glid_motil-assoc_lipo_GldK"/>
</dbReference>
<dbReference type="Gene3D" id="3.90.1580.10">
    <property type="entry name" value="paralog of FGE (formylglycine-generating enzyme)"/>
    <property type="match status" value="2"/>
</dbReference>
<gene>
    <name evidence="2" type="ORF">SAMN04487893_102149</name>
</gene>
<evidence type="ECO:0000313" key="2">
    <source>
        <dbReference type="EMBL" id="SFI96143.1"/>
    </source>
</evidence>
<dbReference type="OrthoDB" id="9768004at2"/>
<dbReference type="Pfam" id="PF03781">
    <property type="entry name" value="FGE-sulfatase"/>
    <property type="match status" value="1"/>
</dbReference>
<protein>
    <submittedName>
        <fullName evidence="2">Protein involved in gliding motility GldK</fullName>
    </submittedName>
</protein>
<dbReference type="InterPro" id="IPR051043">
    <property type="entry name" value="Sulfatase_Mod_Factor_Kinase"/>
</dbReference>
<dbReference type="GO" id="GO:0120147">
    <property type="term" value="F:formylglycine-generating oxidase activity"/>
    <property type="evidence" value="ECO:0007669"/>
    <property type="project" value="TreeGrafter"/>
</dbReference>
<dbReference type="PANTHER" id="PTHR23150">
    <property type="entry name" value="SULFATASE MODIFYING FACTOR 1, 2"/>
    <property type="match status" value="1"/>
</dbReference>
<evidence type="ECO:0000313" key="3">
    <source>
        <dbReference type="Proteomes" id="UP000243887"/>
    </source>
</evidence>
<dbReference type="InterPro" id="IPR042095">
    <property type="entry name" value="SUMF_sf"/>
</dbReference>
<dbReference type="EMBL" id="FORU01000002">
    <property type="protein sequence ID" value="SFI96143.1"/>
    <property type="molecule type" value="Genomic_DNA"/>
</dbReference>
<keyword evidence="3" id="KW-1185">Reference proteome</keyword>
<accession>A0A1I3MGQ3</accession>
<dbReference type="STRING" id="1150112.SAMN04487893_102149"/>
<sequence>MKKFITLAAFASLLFSCGSGDRGELMGGVPGKEWKVEKPHGMSLIPGGTFTMGSSNEDFLNAQDAPTRTVTVGSFYMDETEVTNNQYRKFVEWVKDSVVRTRLAIYADEMGMAKGSGGIGEYAFVEENEPENQTPYEKYMYDNYYSMEMSDDMYAGRKINKRARLPISKKRYPDEYFVEVMDSLYLPASESYNGMSSFDVSRLKFKYSYMDIEGAVKDNGQDLRSKRSRHTKTEELLIYPDTTRWIKEFQYSYNEPMHNDYFWHAAYGEYPVVGVNWNQAKAFCAWRTLYKNSYLKDRRQSHQVSSYRLPMEAEWEYAARGGLEGAKYPWGGPYTTDEKACFLANFKPTRTDYAADGALYTAEARSYVPNGYNLYNMSGNVSEWTSSSYDASSYSIVSSLKPKDTNTSNPIKVVRGGSWRDPAYFLQVSTRDSEYADSARSYIGFRTVQTYSGPNVVQTARGAR</sequence>
<dbReference type="NCBIfam" id="TIGR03525">
    <property type="entry name" value="GldK"/>
    <property type="match status" value="1"/>
</dbReference>
<evidence type="ECO:0000259" key="1">
    <source>
        <dbReference type="Pfam" id="PF03781"/>
    </source>
</evidence>
<dbReference type="InterPro" id="IPR005532">
    <property type="entry name" value="SUMF_dom"/>
</dbReference>
<dbReference type="RefSeq" id="WP_090677919.1">
    <property type="nucleotide sequence ID" value="NZ_FORU01000002.1"/>
</dbReference>
<feature type="domain" description="Sulfatase-modifying factor enzyme-like" evidence="1">
    <location>
        <begin position="41"/>
        <end position="448"/>
    </location>
</feature>
<dbReference type="AlphaFoldDB" id="A0A1I3MGQ3"/>
<organism evidence="2 3">
    <name type="scientific">Myroides guanonis</name>
    <dbReference type="NCBI Taxonomy" id="1150112"/>
    <lineage>
        <taxon>Bacteria</taxon>
        <taxon>Pseudomonadati</taxon>
        <taxon>Bacteroidota</taxon>
        <taxon>Flavobacteriia</taxon>
        <taxon>Flavobacteriales</taxon>
        <taxon>Flavobacteriaceae</taxon>
        <taxon>Myroides</taxon>
    </lineage>
</organism>
<dbReference type="PROSITE" id="PS51257">
    <property type="entry name" value="PROKAR_LIPOPROTEIN"/>
    <property type="match status" value="1"/>
</dbReference>
<proteinExistence type="predicted"/>
<reference evidence="3" key="1">
    <citation type="submission" date="2016-10" db="EMBL/GenBank/DDBJ databases">
        <authorList>
            <person name="Varghese N."/>
            <person name="Submissions S."/>
        </authorList>
    </citation>
    <scope>NUCLEOTIDE SEQUENCE [LARGE SCALE GENOMIC DNA]</scope>
    <source>
        <strain evidence="3">DSM 26542</strain>
    </source>
</reference>
<dbReference type="PANTHER" id="PTHR23150:SF19">
    <property type="entry name" value="FORMYLGLYCINE-GENERATING ENZYME"/>
    <property type="match status" value="1"/>
</dbReference>
<dbReference type="Proteomes" id="UP000243887">
    <property type="component" value="Unassembled WGS sequence"/>
</dbReference>
<dbReference type="InterPro" id="IPR016187">
    <property type="entry name" value="CTDL_fold"/>
</dbReference>
<name>A0A1I3MGQ3_9FLAO</name>
<dbReference type="SUPFAM" id="SSF56436">
    <property type="entry name" value="C-type lectin-like"/>
    <property type="match status" value="1"/>
</dbReference>